<evidence type="ECO:0000313" key="2">
    <source>
        <dbReference type="Proteomes" id="UP000189883"/>
    </source>
</evidence>
<dbReference type="EMBL" id="CP011859">
    <property type="protein sequence ID" value="AQY21471.1"/>
    <property type="molecule type" value="Genomic_DNA"/>
</dbReference>
<reference evidence="1 2" key="1">
    <citation type="submission" date="2015-06" db="EMBL/GenBank/DDBJ databases">
        <title>R. anatipestifer strain HXb2 is the most virulent strain so far, and the genome sequence would help us uncover the pathogenesis.</title>
        <authorList>
            <person name="Hu Q."/>
            <person name="Qi J."/>
            <person name="Bo H."/>
            <person name="Liu G."/>
            <person name="Tao M."/>
            <person name="Ding Y."/>
            <person name="Xue Y."/>
        </authorList>
    </citation>
    <scope>NUCLEOTIDE SEQUENCE [LARGE SCALE GENOMIC DNA]</scope>
    <source>
        <strain evidence="1 2">HXb2</strain>
    </source>
</reference>
<accession>A0A1A5HLE9</accession>
<sequence>METIPYLINYKWECSNLKKMPIELALKRLSNLFDYKENQIISVSGLIELGKIYKVSSEDLEHIISIQKTEPDLFRLSKIISKMDKLSMIEDVKNVKILLHKSLDAIYNEKYGR</sequence>
<dbReference type="RefSeq" id="WP_014938194.1">
    <property type="nucleotide sequence ID" value="NZ_CP011859.1"/>
</dbReference>
<evidence type="ECO:0000313" key="1">
    <source>
        <dbReference type="EMBL" id="AQY21471.1"/>
    </source>
</evidence>
<proteinExistence type="predicted"/>
<gene>
    <name evidence="1" type="ORF">AB406_0513</name>
</gene>
<dbReference type="AlphaFoldDB" id="A0A1A5HLE9"/>
<dbReference type="Proteomes" id="UP000189883">
    <property type="component" value="Chromosome"/>
</dbReference>
<organism evidence="1 2">
    <name type="scientific">Riemerella anatipestifer</name>
    <name type="common">Moraxella anatipestifer</name>
    <dbReference type="NCBI Taxonomy" id="34085"/>
    <lineage>
        <taxon>Bacteria</taxon>
        <taxon>Pseudomonadati</taxon>
        <taxon>Bacteroidota</taxon>
        <taxon>Flavobacteriia</taxon>
        <taxon>Flavobacteriales</taxon>
        <taxon>Weeksellaceae</taxon>
        <taxon>Riemerella</taxon>
    </lineage>
</organism>
<dbReference type="OrthoDB" id="9938989at2"/>
<name>A0A1A5HLE9_RIEAN</name>
<protein>
    <submittedName>
        <fullName evidence="1">Uncharacterized protein</fullName>
    </submittedName>
</protein>